<name>A0ABQ4WRQ8_9ASTR</name>
<proteinExistence type="predicted"/>
<organism evidence="1 2">
    <name type="scientific">Tanacetum coccineum</name>
    <dbReference type="NCBI Taxonomy" id="301880"/>
    <lineage>
        <taxon>Eukaryota</taxon>
        <taxon>Viridiplantae</taxon>
        <taxon>Streptophyta</taxon>
        <taxon>Embryophyta</taxon>
        <taxon>Tracheophyta</taxon>
        <taxon>Spermatophyta</taxon>
        <taxon>Magnoliopsida</taxon>
        <taxon>eudicotyledons</taxon>
        <taxon>Gunneridae</taxon>
        <taxon>Pentapetalae</taxon>
        <taxon>asterids</taxon>
        <taxon>campanulids</taxon>
        <taxon>Asterales</taxon>
        <taxon>Asteraceae</taxon>
        <taxon>Asteroideae</taxon>
        <taxon>Anthemideae</taxon>
        <taxon>Anthemidinae</taxon>
        <taxon>Tanacetum</taxon>
    </lineage>
</organism>
<protein>
    <submittedName>
        <fullName evidence="1">Uncharacterized protein</fullName>
    </submittedName>
</protein>
<sequence length="542" mass="61171">MSPLIRKKFRWGTIFPIGLKRYRDPKEEPIEKEPLMELKGIGYSSLISLNRGSFDVIVVIDWLSKRKFVIVCHEKVVEIPLEGRRKLYAKFTKIEAVKYWNYHSSIWCAPFEALYGMKCRSHVLWAEIGESSLIGPELVQEMTDKVVLIKASRDRQKRLCLNNRDRKLRVLGRRRFIGIKADPEFTWERKDHMKSKYPQLFVDRAVESAMLNAPWPCFIRAVIVNAPWLYVQLGGVLREDHGTSGDAGASTARKSLVALQGLLNHVEVTSIVKSPILPPLVITAPVATTAVAGTSYVPGAGIGRLSRAFLRILLLQMNSETLQQIYIPKWNVINDFSCDDPEFNVRAACQTCLSAEVKLRSEHNLRERKKFKRKCARQIDLLKEKDTEIASLKAQLSLKEAEATEAIHLRSQVSVVEAAEAARVNKLNSLKEWNLALEVAKLNHDLSSLKLSCDELSIKATSLESQKDNLTDQDEQVKILSDHVAKLDSKLMSMAVHLDEEFYPRFLTTIEYAAALGTAIGLAIEKGMQNGLVASIDHERAA</sequence>
<reference evidence="1" key="2">
    <citation type="submission" date="2022-01" db="EMBL/GenBank/DDBJ databases">
        <authorList>
            <person name="Yamashiro T."/>
            <person name="Shiraishi A."/>
            <person name="Satake H."/>
            <person name="Nakayama K."/>
        </authorList>
    </citation>
    <scope>NUCLEOTIDE SEQUENCE</scope>
</reference>
<reference evidence="1" key="1">
    <citation type="journal article" date="2022" name="Int. J. Mol. Sci.">
        <title>Draft Genome of Tanacetum Coccineum: Genomic Comparison of Closely Related Tanacetum-Family Plants.</title>
        <authorList>
            <person name="Yamashiro T."/>
            <person name="Shiraishi A."/>
            <person name="Nakayama K."/>
            <person name="Satake H."/>
        </authorList>
    </citation>
    <scope>NUCLEOTIDE SEQUENCE</scope>
</reference>
<dbReference type="EMBL" id="BQNB010008860">
    <property type="protein sequence ID" value="GJS55306.1"/>
    <property type="molecule type" value="Genomic_DNA"/>
</dbReference>
<dbReference type="Pfam" id="PF08284">
    <property type="entry name" value="RVP_2"/>
    <property type="match status" value="1"/>
</dbReference>
<accession>A0ABQ4WRQ8</accession>
<dbReference type="Proteomes" id="UP001151760">
    <property type="component" value="Unassembled WGS sequence"/>
</dbReference>
<comment type="caution">
    <text evidence="1">The sequence shown here is derived from an EMBL/GenBank/DDBJ whole genome shotgun (WGS) entry which is preliminary data.</text>
</comment>
<evidence type="ECO:0000313" key="1">
    <source>
        <dbReference type="EMBL" id="GJS55306.1"/>
    </source>
</evidence>
<evidence type="ECO:0000313" key="2">
    <source>
        <dbReference type="Proteomes" id="UP001151760"/>
    </source>
</evidence>
<gene>
    <name evidence="1" type="ORF">Tco_0628668</name>
</gene>
<keyword evidence="2" id="KW-1185">Reference proteome</keyword>